<keyword evidence="2" id="KW-1185">Reference proteome</keyword>
<organism evidence="1 2">
    <name type="scientific">Choristoneura fumiferana</name>
    <name type="common">Spruce budworm moth</name>
    <name type="synonym">Archips fumiferana</name>
    <dbReference type="NCBI Taxonomy" id="7141"/>
    <lineage>
        <taxon>Eukaryota</taxon>
        <taxon>Metazoa</taxon>
        <taxon>Ecdysozoa</taxon>
        <taxon>Arthropoda</taxon>
        <taxon>Hexapoda</taxon>
        <taxon>Insecta</taxon>
        <taxon>Pterygota</taxon>
        <taxon>Neoptera</taxon>
        <taxon>Endopterygota</taxon>
        <taxon>Lepidoptera</taxon>
        <taxon>Glossata</taxon>
        <taxon>Ditrysia</taxon>
        <taxon>Tortricoidea</taxon>
        <taxon>Tortricidae</taxon>
        <taxon>Tortricinae</taxon>
        <taxon>Choristoneura</taxon>
    </lineage>
</organism>
<reference evidence="1 2" key="1">
    <citation type="journal article" date="2022" name="Genome Biol. Evol.">
        <title>The Spruce Budworm Genome: Reconstructing the Evolutionary History of Antifreeze Proteins.</title>
        <authorList>
            <person name="Beliveau C."/>
            <person name="Gagne P."/>
            <person name="Picq S."/>
            <person name="Vernygora O."/>
            <person name="Keeling C.I."/>
            <person name="Pinkney K."/>
            <person name="Doucet D."/>
            <person name="Wen F."/>
            <person name="Johnston J.S."/>
            <person name="Maaroufi H."/>
            <person name="Boyle B."/>
            <person name="Laroche J."/>
            <person name="Dewar K."/>
            <person name="Juretic N."/>
            <person name="Blackburn G."/>
            <person name="Nisole A."/>
            <person name="Brunet B."/>
            <person name="Brandao M."/>
            <person name="Lumley L."/>
            <person name="Duan J."/>
            <person name="Quan G."/>
            <person name="Lucarotti C.J."/>
            <person name="Roe A.D."/>
            <person name="Sperling F.A.H."/>
            <person name="Levesque R.C."/>
            <person name="Cusson M."/>
        </authorList>
    </citation>
    <scope>NUCLEOTIDE SEQUENCE [LARGE SCALE GENOMIC DNA]</scope>
    <source>
        <strain evidence="1">Glfc:IPQL:Cfum</strain>
    </source>
</reference>
<evidence type="ECO:0000313" key="1">
    <source>
        <dbReference type="EMBL" id="KAI8439842.1"/>
    </source>
</evidence>
<sequence length="638" mass="66891">MLLYVTRRSVLSVLTRSRVAGALVPALPLDYESVRSYSLVVRAVDGVTGAAADALVTLGVTDVNDCAPEFTRDLYEADVSEAAAPGDLLLTLRATDNDTGESRTPRSAPHSPRHARSTPCSPAGVNGEITYSLSGDNESLALFSLDATTGSLRLAAPLDAETRSAHRLLAAAADGGRPALRSTAHVVLRVRDVNDSPPRVERAVLGARVSEEAARGTVLARVAAWDPDAADAARLRYEAVDGGGALAVDARSGLVTLAARGWPGSAPRALNVSVSDGAHAAFARVKLTVAPANRHAPRFPHLVYEARVMENLPPPALLTTVKAYDDDGGEYGTISYSIESALLRETFAIDAATGALSTRVALDREARADWALPVAARDGGGRAGHTTVRVRVLDANDHAPSFPLREYRASARHDLPPGAPFLALAAADRDAADHAALRYELYEPAPRAASAGPFRVDAASGALSFARNASEFASQTVQVWVRARDGGGRAGEAGVAVRVLGPGERAPRLAPLPPALFLREDAAPGTLLAELRPAGGPLACRLASRAPQVALEGMRLVLAGPLDREATPTLALAALCEADGAPLLLQTTLHVLDVNEHAPVFHSQPYVVHLAENTPPHSSVVQRESLFLSLKVSSVLLL</sequence>
<accession>A0ACC0KU85</accession>
<comment type="caution">
    <text evidence="1">The sequence shown here is derived from an EMBL/GenBank/DDBJ whole genome shotgun (WGS) entry which is preliminary data.</text>
</comment>
<proteinExistence type="predicted"/>
<dbReference type="EMBL" id="CM046102">
    <property type="protein sequence ID" value="KAI8439842.1"/>
    <property type="molecule type" value="Genomic_DNA"/>
</dbReference>
<protein>
    <submittedName>
        <fullName evidence="1">Uncharacterized protein</fullName>
    </submittedName>
</protein>
<evidence type="ECO:0000313" key="2">
    <source>
        <dbReference type="Proteomes" id="UP001064048"/>
    </source>
</evidence>
<gene>
    <name evidence="1" type="ORF">MSG28_001311</name>
</gene>
<dbReference type="Proteomes" id="UP001064048">
    <property type="component" value="Chromosome 2"/>
</dbReference>
<name>A0ACC0KU85_CHOFU</name>